<dbReference type="Gene3D" id="3.30.420.10">
    <property type="entry name" value="Ribonuclease H-like superfamily/Ribonuclease H"/>
    <property type="match status" value="1"/>
</dbReference>
<dbReference type="InterPro" id="IPR052929">
    <property type="entry name" value="RNase_H-like_EbsB-rel"/>
</dbReference>
<comment type="caution">
    <text evidence="2">The sequence shown here is derived from an EMBL/GenBank/DDBJ whole genome shotgun (WGS) entry which is preliminary data.</text>
</comment>
<name>A0A9P0ZM24_CUSEU</name>
<dbReference type="InterPro" id="IPR012337">
    <property type="entry name" value="RNaseH-like_sf"/>
</dbReference>
<dbReference type="PANTHER" id="PTHR47074">
    <property type="entry name" value="BNAC02G40300D PROTEIN"/>
    <property type="match status" value="1"/>
</dbReference>
<evidence type="ECO:0000313" key="2">
    <source>
        <dbReference type="EMBL" id="CAH9106684.1"/>
    </source>
</evidence>
<dbReference type="PANTHER" id="PTHR47074:SF11">
    <property type="entry name" value="REVERSE TRANSCRIPTASE-LIKE PROTEIN"/>
    <property type="match status" value="1"/>
</dbReference>
<dbReference type="OrthoDB" id="1747175at2759"/>
<keyword evidence="3" id="KW-1185">Reference proteome</keyword>
<dbReference type="SUPFAM" id="SSF53098">
    <property type="entry name" value="Ribonuclease H-like"/>
    <property type="match status" value="1"/>
</dbReference>
<protein>
    <recommendedName>
        <fullName evidence="1">RNase H type-1 domain-containing protein</fullName>
    </recommendedName>
</protein>
<dbReference type="CDD" id="cd06222">
    <property type="entry name" value="RNase_H_like"/>
    <property type="match status" value="1"/>
</dbReference>
<dbReference type="Proteomes" id="UP001152484">
    <property type="component" value="Unassembled WGS sequence"/>
</dbReference>
<evidence type="ECO:0000259" key="1">
    <source>
        <dbReference type="Pfam" id="PF13456"/>
    </source>
</evidence>
<dbReference type="AlphaFoldDB" id="A0A9P0ZM24"/>
<evidence type="ECO:0000313" key="3">
    <source>
        <dbReference type="Proteomes" id="UP001152484"/>
    </source>
</evidence>
<dbReference type="InterPro" id="IPR036397">
    <property type="entry name" value="RNaseH_sf"/>
</dbReference>
<dbReference type="GO" id="GO:0003676">
    <property type="term" value="F:nucleic acid binding"/>
    <property type="evidence" value="ECO:0007669"/>
    <property type="project" value="InterPro"/>
</dbReference>
<accession>A0A9P0ZM24</accession>
<dbReference type="InterPro" id="IPR044730">
    <property type="entry name" value="RNase_H-like_dom_plant"/>
</dbReference>
<feature type="domain" description="RNase H type-1" evidence="1">
    <location>
        <begin position="28"/>
        <end position="146"/>
    </location>
</feature>
<dbReference type="EMBL" id="CAMAPE010000050">
    <property type="protein sequence ID" value="CAH9106684.1"/>
    <property type="molecule type" value="Genomic_DNA"/>
</dbReference>
<proteinExistence type="predicted"/>
<dbReference type="Pfam" id="PF13456">
    <property type="entry name" value="RVT_3"/>
    <property type="match status" value="1"/>
</dbReference>
<organism evidence="2 3">
    <name type="scientific">Cuscuta europaea</name>
    <name type="common">European dodder</name>
    <dbReference type="NCBI Taxonomy" id="41803"/>
    <lineage>
        <taxon>Eukaryota</taxon>
        <taxon>Viridiplantae</taxon>
        <taxon>Streptophyta</taxon>
        <taxon>Embryophyta</taxon>
        <taxon>Tracheophyta</taxon>
        <taxon>Spermatophyta</taxon>
        <taxon>Magnoliopsida</taxon>
        <taxon>eudicotyledons</taxon>
        <taxon>Gunneridae</taxon>
        <taxon>Pentapetalae</taxon>
        <taxon>asterids</taxon>
        <taxon>lamiids</taxon>
        <taxon>Solanales</taxon>
        <taxon>Convolvulaceae</taxon>
        <taxon>Cuscuteae</taxon>
        <taxon>Cuscuta</taxon>
        <taxon>Cuscuta subgen. Cuscuta</taxon>
    </lineage>
</organism>
<sequence>MGGSRQQTGGQSNALWCKPGPGCWKLNVDAASGVHNGGIGWCLRDEEGEFIAGAARKLPGSLTPLMAELVDIREALRWLKDFGGSSVEVGSDSLRAISEILNGSSCSAVGLLREDISDLANFYSNISFSHVKRSANKPAHLLARAARSSLDSQFWFNYPPSFIVSALANDLINAN</sequence>
<gene>
    <name evidence="2" type="ORF">CEURO_LOCUS17411</name>
</gene>
<reference evidence="2" key="1">
    <citation type="submission" date="2022-07" db="EMBL/GenBank/DDBJ databases">
        <authorList>
            <person name="Macas J."/>
            <person name="Novak P."/>
            <person name="Neumann P."/>
        </authorList>
    </citation>
    <scope>NUCLEOTIDE SEQUENCE</scope>
</reference>
<dbReference type="GO" id="GO:0004523">
    <property type="term" value="F:RNA-DNA hybrid ribonuclease activity"/>
    <property type="evidence" value="ECO:0007669"/>
    <property type="project" value="InterPro"/>
</dbReference>
<dbReference type="InterPro" id="IPR002156">
    <property type="entry name" value="RNaseH_domain"/>
</dbReference>